<dbReference type="InterPro" id="IPR010998">
    <property type="entry name" value="Integrase_recombinase_N"/>
</dbReference>
<dbReference type="SUPFAM" id="SSF56349">
    <property type="entry name" value="DNA breaking-rejoining enzymes"/>
    <property type="match status" value="1"/>
</dbReference>
<evidence type="ECO:0000313" key="10">
    <source>
        <dbReference type="Proteomes" id="UP000542210"/>
    </source>
</evidence>
<dbReference type="AlphaFoldDB" id="A0A7W7D1K4"/>
<protein>
    <submittedName>
        <fullName evidence="9">Integrase</fullName>
    </submittedName>
</protein>
<evidence type="ECO:0000256" key="1">
    <source>
        <dbReference type="ARBA" id="ARBA00008857"/>
    </source>
</evidence>
<dbReference type="InterPro" id="IPR013762">
    <property type="entry name" value="Integrase-like_cat_sf"/>
</dbReference>
<evidence type="ECO:0000259" key="8">
    <source>
        <dbReference type="PROSITE" id="PS51900"/>
    </source>
</evidence>
<keyword evidence="3 5" id="KW-0238">DNA-binding</keyword>
<dbReference type="GO" id="GO:0015074">
    <property type="term" value="P:DNA integration"/>
    <property type="evidence" value="ECO:0007669"/>
    <property type="project" value="UniProtKB-KW"/>
</dbReference>
<dbReference type="GO" id="GO:0003677">
    <property type="term" value="F:DNA binding"/>
    <property type="evidence" value="ECO:0007669"/>
    <property type="project" value="UniProtKB-UniRule"/>
</dbReference>
<evidence type="ECO:0000256" key="3">
    <source>
        <dbReference type="ARBA" id="ARBA00023125"/>
    </source>
</evidence>
<dbReference type="Gene3D" id="1.10.443.10">
    <property type="entry name" value="Intergrase catalytic core"/>
    <property type="match status" value="1"/>
</dbReference>
<comment type="caution">
    <text evidence="9">The sequence shown here is derived from an EMBL/GenBank/DDBJ whole genome shotgun (WGS) entry which is preliminary data.</text>
</comment>
<dbReference type="InterPro" id="IPR004107">
    <property type="entry name" value="Integrase_SAM-like_N"/>
</dbReference>
<evidence type="ECO:0000259" key="7">
    <source>
        <dbReference type="PROSITE" id="PS51898"/>
    </source>
</evidence>
<keyword evidence="4" id="KW-0233">DNA recombination</keyword>
<evidence type="ECO:0000256" key="5">
    <source>
        <dbReference type="PROSITE-ProRule" id="PRU01248"/>
    </source>
</evidence>
<dbReference type="EMBL" id="JACHND010000001">
    <property type="protein sequence ID" value="MBB4698640.1"/>
    <property type="molecule type" value="Genomic_DNA"/>
</dbReference>
<dbReference type="InterPro" id="IPR058717">
    <property type="entry name" value="Phage_L5_Integrase_N"/>
</dbReference>
<dbReference type="Gene3D" id="1.10.150.130">
    <property type="match status" value="1"/>
</dbReference>
<dbReference type="GO" id="GO:0006310">
    <property type="term" value="P:DNA recombination"/>
    <property type="evidence" value="ECO:0007669"/>
    <property type="project" value="UniProtKB-KW"/>
</dbReference>
<sequence>MATDAYVRDGSDKYNATASALNASEYTFIPTRDPSHPQTSMIQGAQGVHTSGGGAEYRAPETFASKTDAEIWLTRKEAEIHSQEWTDPDAGKIAFRDYAADWMTEGSLRPKTAQLYEGLLRLHINPKLGDKHLSAITSRHVRQWHTDLLDGGPGASTVAKAYRLLRGILNTAVEDDLIKKNPCRIKNAGVERPEERPVLTVAEVFALAGAVPPRFRALVLLATFGSLRWGELAALRRFNLDLDARTVKIEVSVSEMKTGELITGRPKSDAGARVVNLPEIIVGDLTWHLQRFSEPEPGGLVFVGEHGAPLWRSNFPKIWTKAIIKAGVPRIHIHDLRHTGNTLAAMTGASLKELMARMGHSSTKAAMIYLHAAKDRDRAIADALGEIVKEGLKVKADDSDEPTSAEAKIN</sequence>
<feature type="domain" description="Core-binding (CB)" evidence="8">
    <location>
        <begin position="93"/>
        <end position="173"/>
    </location>
</feature>
<accession>A0A7W7D1K4</accession>
<organism evidence="9 10">
    <name type="scientific">Sphaerisporangium siamense</name>
    <dbReference type="NCBI Taxonomy" id="795645"/>
    <lineage>
        <taxon>Bacteria</taxon>
        <taxon>Bacillati</taxon>
        <taxon>Actinomycetota</taxon>
        <taxon>Actinomycetes</taxon>
        <taxon>Streptosporangiales</taxon>
        <taxon>Streptosporangiaceae</taxon>
        <taxon>Sphaerisporangium</taxon>
    </lineage>
</organism>
<dbReference type="InterPro" id="IPR044068">
    <property type="entry name" value="CB"/>
</dbReference>
<dbReference type="PANTHER" id="PTHR30349">
    <property type="entry name" value="PHAGE INTEGRASE-RELATED"/>
    <property type="match status" value="1"/>
</dbReference>
<feature type="region of interest" description="Disordered" evidence="6">
    <location>
        <begin position="34"/>
        <end position="54"/>
    </location>
</feature>
<dbReference type="PANTHER" id="PTHR30349:SF64">
    <property type="entry name" value="PROPHAGE INTEGRASE INTD-RELATED"/>
    <property type="match status" value="1"/>
</dbReference>
<dbReference type="Pfam" id="PF26003">
    <property type="entry name" value="Integrase_N_phage"/>
    <property type="match status" value="1"/>
</dbReference>
<dbReference type="Proteomes" id="UP000542210">
    <property type="component" value="Unassembled WGS sequence"/>
</dbReference>
<dbReference type="RefSeq" id="WP_239123024.1">
    <property type="nucleotide sequence ID" value="NZ_BOOV01000014.1"/>
</dbReference>
<dbReference type="Pfam" id="PF14659">
    <property type="entry name" value="Phage_int_SAM_3"/>
    <property type="match status" value="1"/>
</dbReference>
<dbReference type="InterPro" id="IPR050090">
    <property type="entry name" value="Tyrosine_recombinase_XerCD"/>
</dbReference>
<gene>
    <name evidence="9" type="ORF">BJ982_000184</name>
</gene>
<dbReference type="InterPro" id="IPR002104">
    <property type="entry name" value="Integrase_catalytic"/>
</dbReference>
<name>A0A7W7D1K4_9ACTN</name>
<reference evidence="9 10" key="1">
    <citation type="submission" date="2020-08" db="EMBL/GenBank/DDBJ databases">
        <title>Sequencing the genomes of 1000 actinobacteria strains.</title>
        <authorList>
            <person name="Klenk H.-P."/>
        </authorList>
    </citation>
    <scope>NUCLEOTIDE SEQUENCE [LARGE SCALE GENOMIC DNA]</scope>
    <source>
        <strain evidence="9 10">DSM 45784</strain>
    </source>
</reference>
<keyword evidence="10" id="KW-1185">Reference proteome</keyword>
<proteinExistence type="inferred from homology"/>
<dbReference type="PROSITE" id="PS51900">
    <property type="entry name" value="CB"/>
    <property type="match status" value="1"/>
</dbReference>
<dbReference type="Pfam" id="PF00589">
    <property type="entry name" value="Phage_integrase"/>
    <property type="match status" value="1"/>
</dbReference>
<feature type="domain" description="Tyr recombinase" evidence="7">
    <location>
        <begin position="194"/>
        <end position="382"/>
    </location>
</feature>
<dbReference type="PROSITE" id="PS51898">
    <property type="entry name" value="TYR_RECOMBINASE"/>
    <property type="match status" value="1"/>
</dbReference>
<comment type="similarity">
    <text evidence="1">Belongs to the 'phage' integrase family.</text>
</comment>
<dbReference type="InterPro" id="IPR011010">
    <property type="entry name" value="DNA_brk_join_enz"/>
</dbReference>
<evidence type="ECO:0000256" key="6">
    <source>
        <dbReference type="SAM" id="MobiDB-lite"/>
    </source>
</evidence>
<evidence type="ECO:0000256" key="2">
    <source>
        <dbReference type="ARBA" id="ARBA00022908"/>
    </source>
</evidence>
<keyword evidence="2" id="KW-0229">DNA integration</keyword>
<evidence type="ECO:0000256" key="4">
    <source>
        <dbReference type="ARBA" id="ARBA00023172"/>
    </source>
</evidence>
<evidence type="ECO:0000313" key="9">
    <source>
        <dbReference type="EMBL" id="MBB4698640.1"/>
    </source>
</evidence>
<dbReference type="CDD" id="cd01189">
    <property type="entry name" value="INT_ICEBs1_C_like"/>
    <property type="match status" value="1"/>
</dbReference>